<dbReference type="PANTHER" id="PTHR11705:SF143">
    <property type="entry name" value="SLL0236 PROTEIN"/>
    <property type="match status" value="1"/>
</dbReference>
<dbReference type="GO" id="GO:0004181">
    <property type="term" value="F:metallocarboxypeptidase activity"/>
    <property type="evidence" value="ECO:0007669"/>
    <property type="project" value="InterPro"/>
</dbReference>
<sequence length="473" mass="53578">MTRLLCSCALLLYLTVITGCVASPEQEILSSKHDSRIGNNSPTLRRFHLDLGSKRDVLELFDSIKLSGVDVWHVAENHVDVLLTESHDHPQLDLEGSPIPYTDTVLLESLYKPSAAPSESLEGWDLSSLDNSTLHSNYRRLNEIDQFVEDLVREYPNNVNLVSIGHSAEGREMFALEIVKEKAQGLKDNHTESAKKSGFVLTGAQHAREWIATSTAMYLTHALVANESEPFSLKYLLNSFNFYVILVPNPDGYVYTWEYDRFWYKNRQIVGPNEKCVGIDMNRNWGYKWKPVAEFPLRTSDELAKKKKKQPRVPTDPCSHWYPGHRPFESPEVNNIANYITTLPRLRAFVDLRSYGQMISSPYSYNCKRIPKDAEDQVEAAMGAAKAIKDVHGTAYTTGRLCEMLYKAPGNVVDYMFARASIKYAYAAHLRDTGTYGFALPPEWIRPTGEETVNMIKSLARFMTGIKGMTVDD</sequence>
<evidence type="ECO:0000256" key="6">
    <source>
        <dbReference type="ARBA" id="ARBA00022729"/>
    </source>
</evidence>
<comment type="caution">
    <text evidence="10">Lacks conserved residue(s) required for the propagation of feature annotation.</text>
</comment>
<dbReference type="SUPFAM" id="SSF53187">
    <property type="entry name" value="Zn-dependent exopeptidases"/>
    <property type="match status" value="1"/>
</dbReference>
<dbReference type="Pfam" id="PF00246">
    <property type="entry name" value="Peptidase_M14"/>
    <property type="match status" value="1"/>
</dbReference>
<keyword evidence="9" id="KW-0482">Metalloprotease</keyword>
<protein>
    <recommendedName>
        <fullName evidence="12">Peptidase M14 domain-containing protein</fullName>
    </recommendedName>
</protein>
<evidence type="ECO:0000256" key="5">
    <source>
        <dbReference type="ARBA" id="ARBA00022723"/>
    </source>
</evidence>
<evidence type="ECO:0000256" key="8">
    <source>
        <dbReference type="ARBA" id="ARBA00022833"/>
    </source>
</evidence>
<feature type="chain" id="PRO_5043373430" description="Peptidase M14 domain-containing protein" evidence="11">
    <location>
        <begin position="23"/>
        <end position="473"/>
    </location>
</feature>
<dbReference type="PRINTS" id="PR00765">
    <property type="entry name" value="CRBOXYPTASEA"/>
</dbReference>
<keyword evidence="14" id="KW-1185">Reference proteome</keyword>
<dbReference type="SMART" id="SM00631">
    <property type="entry name" value="Zn_pept"/>
    <property type="match status" value="1"/>
</dbReference>
<evidence type="ECO:0000256" key="11">
    <source>
        <dbReference type="SAM" id="SignalP"/>
    </source>
</evidence>
<dbReference type="Gene3D" id="3.40.630.10">
    <property type="entry name" value="Zn peptidases"/>
    <property type="match status" value="1"/>
</dbReference>
<comment type="similarity">
    <text evidence="2 10">Belongs to the peptidase M14 family.</text>
</comment>
<evidence type="ECO:0000256" key="3">
    <source>
        <dbReference type="ARBA" id="ARBA00022645"/>
    </source>
</evidence>
<dbReference type="PANTHER" id="PTHR11705">
    <property type="entry name" value="PROTEASE FAMILY M14 CARBOXYPEPTIDASE A,B"/>
    <property type="match status" value="1"/>
</dbReference>
<keyword evidence="3" id="KW-0121">Carboxypeptidase</keyword>
<organism evidence="13 14">
    <name type="scientific">Cerrena zonata</name>
    <dbReference type="NCBI Taxonomy" id="2478898"/>
    <lineage>
        <taxon>Eukaryota</taxon>
        <taxon>Fungi</taxon>
        <taxon>Dikarya</taxon>
        <taxon>Basidiomycota</taxon>
        <taxon>Agaricomycotina</taxon>
        <taxon>Agaricomycetes</taxon>
        <taxon>Polyporales</taxon>
        <taxon>Cerrenaceae</taxon>
        <taxon>Cerrena</taxon>
    </lineage>
</organism>
<evidence type="ECO:0000313" key="14">
    <source>
        <dbReference type="Proteomes" id="UP001385951"/>
    </source>
</evidence>
<comment type="cofactor">
    <cofactor evidence="1">
        <name>Zn(2+)</name>
        <dbReference type="ChEBI" id="CHEBI:29105"/>
    </cofactor>
</comment>
<dbReference type="EMBL" id="JASBNA010000008">
    <property type="protein sequence ID" value="KAK7689355.1"/>
    <property type="molecule type" value="Genomic_DNA"/>
</dbReference>
<feature type="signal peptide" evidence="11">
    <location>
        <begin position="1"/>
        <end position="22"/>
    </location>
</feature>
<keyword evidence="7" id="KW-0378">Hydrolase</keyword>
<keyword evidence="5" id="KW-0479">Metal-binding</keyword>
<gene>
    <name evidence="13" type="ORF">QCA50_007146</name>
</gene>
<comment type="caution">
    <text evidence="13">The sequence shown here is derived from an EMBL/GenBank/DDBJ whole genome shotgun (WGS) entry which is preliminary data.</text>
</comment>
<reference evidence="13 14" key="1">
    <citation type="submission" date="2022-09" db="EMBL/GenBank/DDBJ databases">
        <authorList>
            <person name="Palmer J.M."/>
        </authorList>
    </citation>
    <scope>NUCLEOTIDE SEQUENCE [LARGE SCALE GENOMIC DNA]</scope>
    <source>
        <strain evidence="13 14">DSM 7382</strain>
    </source>
</reference>
<evidence type="ECO:0000256" key="1">
    <source>
        <dbReference type="ARBA" id="ARBA00001947"/>
    </source>
</evidence>
<evidence type="ECO:0000313" key="13">
    <source>
        <dbReference type="EMBL" id="KAK7689355.1"/>
    </source>
</evidence>
<feature type="domain" description="Peptidase M14" evidence="12">
    <location>
        <begin position="137"/>
        <end position="463"/>
    </location>
</feature>
<dbReference type="Proteomes" id="UP001385951">
    <property type="component" value="Unassembled WGS sequence"/>
</dbReference>
<dbReference type="FunFam" id="3.40.630.10:FF:000084">
    <property type="entry name" value="Carboxypeptidase B2"/>
    <property type="match status" value="1"/>
</dbReference>
<keyword evidence="4" id="KW-0645">Protease</keyword>
<evidence type="ECO:0000256" key="2">
    <source>
        <dbReference type="ARBA" id="ARBA00005988"/>
    </source>
</evidence>
<dbReference type="PROSITE" id="PS51257">
    <property type="entry name" value="PROKAR_LIPOPROTEIN"/>
    <property type="match status" value="1"/>
</dbReference>
<dbReference type="AlphaFoldDB" id="A0AAW0G7C4"/>
<keyword evidence="6 11" id="KW-0732">Signal</keyword>
<name>A0AAW0G7C4_9APHY</name>
<evidence type="ECO:0000256" key="4">
    <source>
        <dbReference type="ARBA" id="ARBA00022670"/>
    </source>
</evidence>
<dbReference type="GO" id="GO:0006508">
    <property type="term" value="P:proteolysis"/>
    <property type="evidence" value="ECO:0007669"/>
    <property type="project" value="UniProtKB-KW"/>
</dbReference>
<dbReference type="GO" id="GO:0008270">
    <property type="term" value="F:zinc ion binding"/>
    <property type="evidence" value="ECO:0007669"/>
    <property type="project" value="InterPro"/>
</dbReference>
<evidence type="ECO:0000259" key="12">
    <source>
        <dbReference type="PROSITE" id="PS52035"/>
    </source>
</evidence>
<dbReference type="GO" id="GO:0005615">
    <property type="term" value="C:extracellular space"/>
    <property type="evidence" value="ECO:0007669"/>
    <property type="project" value="TreeGrafter"/>
</dbReference>
<dbReference type="InterPro" id="IPR000834">
    <property type="entry name" value="Peptidase_M14"/>
</dbReference>
<keyword evidence="8" id="KW-0862">Zinc</keyword>
<dbReference type="CDD" id="cd03860">
    <property type="entry name" value="M14_CP_A-B_like"/>
    <property type="match status" value="1"/>
</dbReference>
<dbReference type="PROSITE" id="PS52035">
    <property type="entry name" value="PEPTIDASE_M14"/>
    <property type="match status" value="1"/>
</dbReference>
<evidence type="ECO:0000256" key="7">
    <source>
        <dbReference type="ARBA" id="ARBA00022801"/>
    </source>
</evidence>
<accession>A0AAW0G7C4</accession>
<proteinExistence type="inferred from homology"/>
<evidence type="ECO:0000256" key="10">
    <source>
        <dbReference type="PROSITE-ProRule" id="PRU01379"/>
    </source>
</evidence>
<evidence type="ECO:0000256" key="9">
    <source>
        <dbReference type="ARBA" id="ARBA00023049"/>
    </source>
</evidence>